<dbReference type="Proteomes" id="UP000030755">
    <property type="component" value="Unassembled WGS sequence"/>
</dbReference>
<dbReference type="CDD" id="cd02981">
    <property type="entry name" value="PDI_b_family"/>
    <property type="match status" value="1"/>
</dbReference>
<evidence type="ECO:0000313" key="9">
    <source>
        <dbReference type="EMBL" id="EPZ33203.1"/>
    </source>
</evidence>
<dbReference type="Gene3D" id="3.40.30.10">
    <property type="entry name" value="Glutaredoxin"/>
    <property type="match status" value="4"/>
</dbReference>
<evidence type="ECO:0000256" key="2">
    <source>
        <dbReference type="ARBA" id="ARBA00004319"/>
    </source>
</evidence>
<keyword evidence="5" id="KW-0256">Endoplasmic reticulum</keyword>
<dbReference type="InterPro" id="IPR036249">
    <property type="entry name" value="Thioredoxin-like_sf"/>
</dbReference>
<dbReference type="STRING" id="988480.A0A075ASG8"/>
<dbReference type="PANTHER" id="PTHR18929">
    <property type="entry name" value="PROTEIN DISULFIDE ISOMERASE"/>
    <property type="match status" value="1"/>
</dbReference>
<protein>
    <recommendedName>
        <fullName evidence="4">protein disulfide-isomerase</fullName>
        <ecNumber evidence="4">5.3.4.1</ecNumber>
    </recommendedName>
</protein>
<dbReference type="GO" id="GO:0005788">
    <property type="term" value="C:endoplasmic reticulum lumen"/>
    <property type="evidence" value="ECO:0007669"/>
    <property type="project" value="UniProtKB-SubCell"/>
</dbReference>
<evidence type="ECO:0000256" key="6">
    <source>
        <dbReference type="ARBA" id="ARBA00023235"/>
    </source>
</evidence>
<dbReference type="OMA" id="FFGMKKD"/>
<dbReference type="PANTHER" id="PTHR18929:SF132">
    <property type="entry name" value="PROTEIN DISULFIDE-ISOMERASE A3"/>
    <property type="match status" value="1"/>
</dbReference>
<dbReference type="AlphaFoldDB" id="A0A075ASG8"/>
<evidence type="ECO:0000256" key="1">
    <source>
        <dbReference type="ARBA" id="ARBA00001182"/>
    </source>
</evidence>
<evidence type="ECO:0000313" key="10">
    <source>
        <dbReference type="Proteomes" id="UP000030755"/>
    </source>
</evidence>
<comment type="subcellular location">
    <subcellularLocation>
        <location evidence="2">Endoplasmic reticulum lumen</location>
    </subcellularLocation>
</comment>
<organism evidence="9 10">
    <name type="scientific">Rozella allomycis (strain CSF55)</name>
    <dbReference type="NCBI Taxonomy" id="988480"/>
    <lineage>
        <taxon>Eukaryota</taxon>
        <taxon>Fungi</taxon>
        <taxon>Fungi incertae sedis</taxon>
        <taxon>Cryptomycota</taxon>
        <taxon>Cryptomycota incertae sedis</taxon>
        <taxon>Rozella</taxon>
    </lineage>
</organism>
<sequence length="464" mass="53409">MQPKLGSIDKFQDFIFSEENMLVEFYDQNELSEKLTPRYDEAASILKHKSRFAQINCDEQTTLCYDLGINRYPTLILFQNGNFTEYKGERSVEGIVSFMTKMLRETPVKLTESTFDDFKKEDNVVVIGFFPDGDEKAQVFRQIAEEFKPNISFGLVNEEGLPEKKGEKVGSVVVYTSFEPYRFVYSDDLNDKKSLAKFIENTSTSFLEEFSSYYYGDELLRNKKPVGYIFVESEKQKMEMARLFKDVVKKYRGEVFILINDYDANTSKSFVESLGLPVGIYPSLAFQESEIQYTRTKTKYIYKGKFEQKPIDEFIKSIVDKTAVPFLKSAPLPTEGPADLVKIIVNKNYNDIVLDKSKHVFVIFDYTLIRIGSVHCKILKPVWQNLAEDFSNRLSNVVIAKMDGTENDLPLNAGFELVNYPTLSLFPAGSDKTPVEYNGERDLNSLKKFINSFLNSEKEEHDEI</sequence>
<keyword evidence="10" id="KW-1185">Reference proteome</keyword>
<dbReference type="PROSITE" id="PS51352">
    <property type="entry name" value="THIOREDOXIN_2"/>
    <property type="match status" value="1"/>
</dbReference>
<accession>A0A075ASG8</accession>
<dbReference type="Pfam" id="PF00085">
    <property type="entry name" value="Thioredoxin"/>
    <property type="match status" value="2"/>
</dbReference>
<evidence type="ECO:0000256" key="4">
    <source>
        <dbReference type="ARBA" id="ARBA00012723"/>
    </source>
</evidence>
<gene>
    <name evidence="9" type="ORF">O9G_001172</name>
</gene>
<evidence type="ECO:0000256" key="7">
    <source>
        <dbReference type="ARBA" id="ARBA00023284"/>
    </source>
</evidence>
<keyword evidence="6" id="KW-0413">Isomerase</keyword>
<dbReference type="GO" id="GO:0003756">
    <property type="term" value="F:protein disulfide isomerase activity"/>
    <property type="evidence" value="ECO:0007669"/>
    <property type="project" value="UniProtKB-EC"/>
</dbReference>
<comment type="similarity">
    <text evidence="3">Belongs to the protein disulfide isomerase family.</text>
</comment>
<evidence type="ECO:0000259" key="8">
    <source>
        <dbReference type="PROSITE" id="PS51352"/>
    </source>
</evidence>
<evidence type="ECO:0000256" key="3">
    <source>
        <dbReference type="ARBA" id="ARBA00006347"/>
    </source>
</evidence>
<dbReference type="SUPFAM" id="SSF52833">
    <property type="entry name" value="Thioredoxin-like"/>
    <property type="match status" value="4"/>
</dbReference>
<evidence type="ECO:0000256" key="5">
    <source>
        <dbReference type="ARBA" id="ARBA00022824"/>
    </source>
</evidence>
<name>A0A075ASG8_ROZAC</name>
<dbReference type="OrthoDB" id="427280at2759"/>
<comment type="catalytic activity">
    <reaction evidence="1">
        <text>Catalyzes the rearrangement of -S-S- bonds in proteins.</text>
        <dbReference type="EC" id="5.3.4.1"/>
    </reaction>
</comment>
<dbReference type="GO" id="GO:0006457">
    <property type="term" value="P:protein folding"/>
    <property type="evidence" value="ECO:0007669"/>
    <property type="project" value="TreeGrafter"/>
</dbReference>
<dbReference type="EMBL" id="KE561071">
    <property type="protein sequence ID" value="EPZ33203.1"/>
    <property type="molecule type" value="Genomic_DNA"/>
</dbReference>
<feature type="domain" description="Thioredoxin" evidence="8">
    <location>
        <begin position="324"/>
        <end position="455"/>
    </location>
</feature>
<dbReference type="Pfam" id="PF13848">
    <property type="entry name" value="Thioredoxin_6"/>
    <property type="match status" value="1"/>
</dbReference>
<dbReference type="InterPro" id="IPR013766">
    <property type="entry name" value="Thioredoxin_domain"/>
</dbReference>
<dbReference type="CDD" id="cd02961">
    <property type="entry name" value="PDI_a_family"/>
    <property type="match status" value="1"/>
</dbReference>
<reference evidence="9 10" key="1">
    <citation type="journal article" date="2013" name="Curr. Biol.">
        <title>Shared signatures of parasitism and phylogenomics unite Cryptomycota and microsporidia.</title>
        <authorList>
            <person name="James T.Y."/>
            <person name="Pelin A."/>
            <person name="Bonen L."/>
            <person name="Ahrendt S."/>
            <person name="Sain D."/>
            <person name="Corradi N."/>
            <person name="Stajich J.E."/>
        </authorList>
    </citation>
    <scope>NUCLEOTIDE SEQUENCE [LARGE SCALE GENOMIC DNA]</scope>
    <source>
        <strain evidence="9 10">CSF55</strain>
    </source>
</reference>
<keyword evidence="7" id="KW-0676">Redox-active center</keyword>
<dbReference type="GO" id="GO:0034976">
    <property type="term" value="P:response to endoplasmic reticulum stress"/>
    <property type="evidence" value="ECO:0007669"/>
    <property type="project" value="TreeGrafter"/>
</dbReference>
<dbReference type="EC" id="5.3.4.1" evidence="4"/>
<dbReference type="HOGENOM" id="CLU_025879_5_0_1"/>
<proteinExistence type="inferred from homology"/>